<sequence>MAINQGLFVSAGLVGHAPDADGSFVSKRQNVYEGYCTKSNHPAAHGYCTFDGPGGEKTLDCDGSYDCTETDNWCGWTPDGPVKVNCV</sequence>
<reference evidence="1 2" key="1">
    <citation type="journal article" date="2022" name="New Phytol.">
        <title>Ecological generalism drives hyperdiversity of secondary metabolite gene clusters in xylarialean endophytes.</title>
        <authorList>
            <person name="Franco M.E.E."/>
            <person name="Wisecaver J.H."/>
            <person name="Arnold A.E."/>
            <person name="Ju Y.M."/>
            <person name="Slot J.C."/>
            <person name="Ahrendt S."/>
            <person name="Moore L.P."/>
            <person name="Eastman K.E."/>
            <person name="Scott K."/>
            <person name="Konkel Z."/>
            <person name="Mondo S.J."/>
            <person name="Kuo A."/>
            <person name="Hayes R.D."/>
            <person name="Haridas S."/>
            <person name="Andreopoulos B."/>
            <person name="Riley R."/>
            <person name="LaButti K."/>
            <person name="Pangilinan J."/>
            <person name="Lipzen A."/>
            <person name="Amirebrahimi M."/>
            <person name="Yan J."/>
            <person name="Adam C."/>
            <person name="Keymanesh K."/>
            <person name="Ng V."/>
            <person name="Louie K."/>
            <person name="Northen T."/>
            <person name="Drula E."/>
            <person name="Henrissat B."/>
            <person name="Hsieh H.M."/>
            <person name="Youens-Clark K."/>
            <person name="Lutzoni F."/>
            <person name="Miadlikowska J."/>
            <person name="Eastwood D.C."/>
            <person name="Hamelin R.C."/>
            <person name="Grigoriev I.V."/>
            <person name="U'Ren J.M."/>
        </authorList>
    </citation>
    <scope>NUCLEOTIDE SEQUENCE [LARGE SCALE GENOMIC DNA]</scope>
    <source>
        <strain evidence="1 2">CBS 119005</strain>
    </source>
</reference>
<dbReference type="EMBL" id="MU393671">
    <property type="protein sequence ID" value="KAI4858942.1"/>
    <property type="molecule type" value="Genomic_DNA"/>
</dbReference>
<keyword evidence="2" id="KW-1185">Reference proteome</keyword>
<evidence type="ECO:0000313" key="2">
    <source>
        <dbReference type="Proteomes" id="UP001497700"/>
    </source>
</evidence>
<dbReference type="Proteomes" id="UP001497700">
    <property type="component" value="Unassembled WGS sequence"/>
</dbReference>
<protein>
    <submittedName>
        <fullName evidence="1">Uncharacterized protein</fullName>
    </submittedName>
</protein>
<proteinExistence type="predicted"/>
<evidence type="ECO:0000313" key="1">
    <source>
        <dbReference type="EMBL" id="KAI4858942.1"/>
    </source>
</evidence>
<comment type="caution">
    <text evidence="1">The sequence shown here is derived from an EMBL/GenBank/DDBJ whole genome shotgun (WGS) entry which is preliminary data.</text>
</comment>
<gene>
    <name evidence="1" type="ORF">F4820DRAFT_454360</name>
</gene>
<name>A0ACB9YIB3_9PEZI</name>
<accession>A0ACB9YIB3</accession>
<organism evidence="1 2">
    <name type="scientific">Hypoxylon rubiginosum</name>
    <dbReference type="NCBI Taxonomy" id="110542"/>
    <lineage>
        <taxon>Eukaryota</taxon>
        <taxon>Fungi</taxon>
        <taxon>Dikarya</taxon>
        <taxon>Ascomycota</taxon>
        <taxon>Pezizomycotina</taxon>
        <taxon>Sordariomycetes</taxon>
        <taxon>Xylariomycetidae</taxon>
        <taxon>Xylariales</taxon>
        <taxon>Hypoxylaceae</taxon>
        <taxon>Hypoxylon</taxon>
    </lineage>
</organism>